<gene>
    <name evidence="2" type="ORF">Tco_0677701</name>
</gene>
<organism evidence="2 3">
    <name type="scientific">Tanacetum coccineum</name>
    <dbReference type="NCBI Taxonomy" id="301880"/>
    <lineage>
        <taxon>Eukaryota</taxon>
        <taxon>Viridiplantae</taxon>
        <taxon>Streptophyta</taxon>
        <taxon>Embryophyta</taxon>
        <taxon>Tracheophyta</taxon>
        <taxon>Spermatophyta</taxon>
        <taxon>Magnoliopsida</taxon>
        <taxon>eudicotyledons</taxon>
        <taxon>Gunneridae</taxon>
        <taxon>Pentapetalae</taxon>
        <taxon>asterids</taxon>
        <taxon>campanulids</taxon>
        <taxon>Asterales</taxon>
        <taxon>Asteraceae</taxon>
        <taxon>Asteroideae</taxon>
        <taxon>Anthemideae</taxon>
        <taxon>Anthemidinae</taxon>
        <taxon>Tanacetum</taxon>
    </lineage>
</organism>
<reference evidence="2" key="1">
    <citation type="journal article" date="2022" name="Int. J. Mol. Sci.">
        <title>Draft Genome of Tanacetum Coccineum: Genomic Comparison of Closely Related Tanacetum-Family Plants.</title>
        <authorList>
            <person name="Yamashiro T."/>
            <person name="Shiraishi A."/>
            <person name="Nakayama K."/>
            <person name="Satake H."/>
        </authorList>
    </citation>
    <scope>NUCLEOTIDE SEQUENCE</scope>
</reference>
<evidence type="ECO:0000313" key="3">
    <source>
        <dbReference type="Proteomes" id="UP001151760"/>
    </source>
</evidence>
<sequence length="99" mass="11416">MTMDPPTRTRPDPVTEKELKDWHLSSFNVDNVKFAVNASIAARKLKDWHLSSFSAAAKNSDGDKKETNSRWRKMSSLWSYKHKPNDKKNGDHIHENGSY</sequence>
<proteinExistence type="predicted"/>
<feature type="compositionally biased region" description="Basic and acidic residues" evidence="1">
    <location>
        <begin position="86"/>
        <end position="99"/>
    </location>
</feature>
<reference evidence="2" key="2">
    <citation type="submission" date="2022-01" db="EMBL/GenBank/DDBJ databases">
        <authorList>
            <person name="Yamashiro T."/>
            <person name="Shiraishi A."/>
            <person name="Satake H."/>
            <person name="Nakayama K."/>
        </authorList>
    </citation>
    <scope>NUCLEOTIDE SEQUENCE</scope>
</reference>
<feature type="region of interest" description="Disordered" evidence="1">
    <location>
        <begin position="80"/>
        <end position="99"/>
    </location>
</feature>
<accession>A0ABQ4XCX8</accession>
<protein>
    <submittedName>
        <fullName evidence="2">Uncharacterized protein</fullName>
    </submittedName>
</protein>
<name>A0ABQ4XCX8_9ASTR</name>
<keyword evidence="3" id="KW-1185">Reference proteome</keyword>
<evidence type="ECO:0000313" key="2">
    <source>
        <dbReference type="EMBL" id="GJS63137.1"/>
    </source>
</evidence>
<evidence type="ECO:0000256" key="1">
    <source>
        <dbReference type="SAM" id="MobiDB-lite"/>
    </source>
</evidence>
<dbReference type="Proteomes" id="UP001151760">
    <property type="component" value="Unassembled WGS sequence"/>
</dbReference>
<dbReference type="EMBL" id="BQNB010009409">
    <property type="protein sequence ID" value="GJS63137.1"/>
    <property type="molecule type" value="Genomic_DNA"/>
</dbReference>
<comment type="caution">
    <text evidence="2">The sequence shown here is derived from an EMBL/GenBank/DDBJ whole genome shotgun (WGS) entry which is preliminary data.</text>
</comment>